<feature type="transmembrane region" description="Helical" evidence="6">
    <location>
        <begin position="51"/>
        <end position="73"/>
    </location>
</feature>
<keyword evidence="9" id="KW-1185">Reference proteome</keyword>
<comment type="subcellular location">
    <subcellularLocation>
        <location evidence="1">Membrane</location>
        <topology evidence="1">Multi-pass membrane protein</topology>
    </subcellularLocation>
</comment>
<dbReference type="AlphaFoldDB" id="A0AAW1R7C4"/>
<evidence type="ECO:0000313" key="9">
    <source>
        <dbReference type="Proteomes" id="UP001489004"/>
    </source>
</evidence>
<evidence type="ECO:0000256" key="3">
    <source>
        <dbReference type="ARBA" id="ARBA00022692"/>
    </source>
</evidence>
<feature type="transmembrane region" description="Helical" evidence="6">
    <location>
        <begin position="384"/>
        <end position="405"/>
    </location>
</feature>
<dbReference type="SUPFAM" id="SSF111352">
    <property type="entry name" value="Ammonium transporter"/>
    <property type="match status" value="1"/>
</dbReference>
<feature type="transmembrane region" description="Helical" evidence="6">
    <location>
        <begin position="177"/>
        <end position="194"/>
    </location>
</feature>
<feature type="transmembrane region" description="Helical" evidence="6">
    <location>
        <begin position="284"/>
        <end position="305"/>
    </location>
</feature>
<feature type="transmembrane region" description="Helical" evidence="6">
    <location>
        <begin position="311"/>
        <end position="332"/>
    </location>
</feature>
<dbReference type="PRINTS" id="PR00342">
    <property type="entry name" value="RHESUSRHD"/>
</dbReference>
<dbReference type="GO" id="GO:0097272">
    <property type="term" value="P:ammonium homeostasis"/>
    <property type="evidence" value="ECO:0007669"/>
    <property type="project" value="TreeGrafter"/>
</dbReference>
<keyword evidence="4 6" id="KW-1133">Transmembrane helix</keyword>
<gene>
    <name evidence="8" type="ORF">WJX72_005875</name>
</gene>
<proteinExistence type="inferred from homology"/>
<keyword evidence="5 6" id="KW-0472">Membrane</keyword>
<dbReference type="PANTHER" id="PTHR11730">
    <property type="entry name" value="AMMONIUM TRANSPORTER"/>
    <property type="match status" value="1"/>
</dbReference>
<feature type="transmembrane region" description="Helical" evidence="6">
    <location>
        <begin position="119"/>
        <end position="139"/>
    </location>
</feature>
<accession>A0AAW1R7C4</accession>
<dbReference type="InterPro" id="IPR024041">
    <property type="entry name" value="NH4_transpt_AmtB-like_dom"/>
</dbReference>
<feature type="transmembrane region" description="Helical" evidence="6">
    <location>
        <begin position="85"/>
        <end position="107"/>
    </location>
</feature>
<feature type="transmembrane region" description="Helical" evidence="6">
    <location>
        <begin position="146"/>
        <end position="171"/>
    </location>
</feature>
<dbReference type="Proteomes" id="UP001489004">
    <property type="component" value="Unassembled WGS sequence"/>
</dbReference>
<dbReference type="InterPro" id="IPR002229">
    <property type="entry name" value="RhesusRHD"/>
</dbReference>
<keyword evidence="3 6" id="KW-0812">Transmembrane</keyword>
<feature type="transmembrane region" description="Helical" evidence="6">
    <location>
        <begin position="250"/>
        <end position="272"/>
    </location>
</feature>
<feature type="transmembrane region" description="Helical" evidence="6">
    <location>
        <begin position="215"/>
        <end position="238"/>
    </location>
</feature>
<dbReference type="GO" id="GO:0005886">
    <property type="term" value="C:plasma membrane"/>
    <property type="evidence" value="ECO:0007669"/>
    <property type="project" value="InterPro"/>
</dbReference>
<evidence type="ECO:0000256" key="1">
    <source>
        <dbReference type="ARBA" id="ARBA00004141"/>
    </source>
</evidence>
<organism evidence="8 9">
    <name type="scientific">[Myrmecia] bisecta</name>
    <dbReference type="NCBI Taxonomy" id="41462"/>
    <lineage>
        <taxon>Eukaryota</taxon>
        <taxon>Viridiplantae</taxon>
        <taxon>Chlorophyta</taxon>
        <taxon>core chlorophytes</taxon>
        <taxon>Trebouxiophyceae</taxon>
        <taxon>Trebouxiales</taxon>
        <taxon>Trebouxiaceae</taxon>
        <taxon>Myrmecia</taxon>
    </lineage>
</organism>
<feature type="transmembrane region" description="Helical" evidence="6">
    <location>
        <begin position="12"/>
        <end position="39"/>
    </location>
</feature>
<feature type="domain" description="Ammonium transporter AmtB-like" evidence="7">
    <location>
        <begin position="24"/>
        <end position="408"/>
    </location>
</feature>
<dbReference type="InterPro" id="IPR029020">
    <property type="entry name" value="Ammonium/urea_transptr"/>
</dbReference>
<evidence type="ECO:0000256" key="2">
    <source>
        <dbReference type="ARBA" id="ARBA00011036"/>
    </source>
</evidence>
<evidence type="ECO:0000259" key="7">
    <source>
        <dbReference type="Pfam" id="PF00909"/>
    </source>
</evidence>
<feature type="transmembrane region" description="Helical" evidence="6">
    <location>
        <begin position="344"/>
        <end position="364"/>
    </location>
</feature>
<evidence type="ECO:0000256" key="5">
    <source>
        <dbReference type="ARBA" id="ARBA00023136"/>
    </source>
</evidence>
<evidence type="ECO:0000256" key="6">
    <source>
        <dbReference type="SAM" id="Phobius"/>
    </source>
</evidence>
<evidence type="ECO:0000313" key="8">
    <source>
        <dbReference type="EMBL" id="KAK9829438.1"/>
    </source>
</evidence>
<protein>
    <recommendedName>
        <fullName evidence="7">Ammonium transporter AmtB-like domain-containing protein</fullName>
    </recommendedName>
</protein>
<dbReference type="EMBL" id="JALJOR010000001">
    <property type="protein sequence ID" value="KAK9829438.1"/>
    <property type="molecule type" value="Genomic_DNA"/>
</dbReference>
<reference evidence="8 9" key="1">
    <citation type="journal article" date="2024" name="Nat. Commun.">
        <title>Phylogenomics reveals the evolutionary origins of lichenization in chlorophyte algae.</title>
        <authorList>
            <person name="Puginier C."/>
            <person name="Libourel C."/>
            <person name="Otte J."/>
            <person name="Skaloud P."/>
            <person name="Haon M."/>
            <person name="Grisel S."/>
            <person name="Petersen M."/>
            <person name="Berrin J.G."/>
            <person name="Delaux P.M."/>
            <person name="Dal Grande F."/>
            <person name="Keller J."/>
        </authorList>
    </citation>
    <scope>NUCLEOTIDE SEQUENCE [LARGE SCALE GENOMIC DNA]</scope>
    <source>
        <strain evidence="8 9">SAG 2043</strain>
    </source>
</reference>
<dbReference type="Pfam" id="PF00909">
    <property type="entry name" value="Ammonium_transp"/>
    <property type="match status" value="1"/>
</dbReference>
<comment type="caution">
    <text evidence="8">The sequence shown here is derived from an EMBL/GenBank/DDBJ whole genome shotgun (WGS) entry which is preliminary data.</text>
</comment>
<dbReference type="PANTHER" id="PTHR11730:SF60">
    <property type="entry name" value="RH50, ISOFORM D"/>
    <property type="match status" value="1"/>
</dbReference>
<name>A0AAW1R7C4_9CHLO</name>
<sequence length="474" mass="50295">MFGKQQPQPDAWSLRGFSASLTAICALLVTLFCVFTRYASEEEFSIHVSQYYSWFIDVEIMVFLGFGCLMTFLRRYSYSAVGLNFLLSVVVMIEAILLIGVAEQVIWGGHTRIEIDLPLLINATFCAAAGMIAFGAVIGRATPSQLLWLMVAMVPLYAVNMHLVFVSFNALDVGGSVSIHAFGAYYGLAASLMLGRGQRLPPSHPKNNSSYTTDVFAMIGTLFLWIFWPSFIGALASVEPTADVNKAALPGQFLCIVNTVLGLLGATLATFATSTAIHNKLNMVHIQNATLAGGVAMGAAANLHITPGGALAIGVFAGILSTLGFTYLTPFLQARINLGDTCGVHNLHGLPGILGGLVAGLAALRQDAALLGHSSGGAQLGYQMVAILVTLAIASGGGLIMGWLVTAVNPFQQKLCLEEHYDDGVYWQDVNVEAMADHHDPSIGVPADVSYHLGQRGCPGDSAHVKPAQYAANV</sequence>
<dbReference type="GO" id="GO:0008519">
    <property type="term" value="F:ammonium channel activity"/>
    <property type="evidence" value="ECO:0007669"/>
    <property type="project" value="InterPro"/>
</dbReference>
<evidence type="ECO:0000256" key="4">
    <source>
        <dbReference type="ARBA" id="ARBA00022989"/>
    </source>
</evidence>
<comment type="similarity">
    <text evidence="2">Belongs to the ammonium transporter (TC 2.A.49) family. Rh subfamily.</text>
</comment>
<dbReference type="Gene3D" id="1.10.3430.10">
    <property type="entry name" value="Ammonium transporter AmtB like domains"/>
    <property type="match status" value="1"/>
</dbReference>